<protein>
    <submittedName>
        <fullName evidence="2">Uncharacterized protein</fullName>
    </submittedName>
</protein>
<dbReference type="AlphaFoldDB" id="A0A1S9RT22"/>
<sequence length="126" mass="12798">MKSIIAISSLLVAFVAAVPLEARSPSVTFALSNDYSGAYAGATFAADGTDKSIKSLFGTSSVASGGVVRASSGQLTAFPQSISCVLKNGGTTFPTLTAQRTYIDLDGNPSAVNPVDLTTAVITCWA</sequence>
<reference evidence="3" key="1">
    <citation type="submission" date="2015-09" db="EMBL/GenBank/DDBJ databases">
        <authorList>
            <person name="Fill T.P."/>
            <person name="Baretta J.F."/>
            <person name="de Almeida L.G."/>
            <person name="Rocha M."/>
            <person name="de Souza D.H."/>
            <person name="Malavazi I."/>
            <person name="Cerdeira L.T."/>
            <person name="Hong H."/>
            <person name="Samborskyy M."/>
            <person name="de Vasconcelos A.T."/>
            <person name="Leadlay P."/>
            <person name="Rodrigues-Filho E."/>
        </authorList>
    </citation>
    <scope>NUCLEOTIDE SEQUENCE [LARGE SCALE GENOMIC DNA]</scope>
    <source>
        <strain evidence="3">LaBioMMi 136</strain>
    </source>
</reference>
<evidence type="ECO:0000313" key="3">
    <source>
        <dbReference type="Proteomes" id="UP000190744"/>
    </source>
</evidence>
<evidence type="ECO:0000256" key="1">
    <source>
        <dbReference type="SAM" id="SignalP"/>
    </source>
</evidence>
<keyword evidence="1" id="KW-0732">Signal</keyword>
<organism evidence="2 3">
    <name type="scientific">Penicillium brasilianum</name>
    <dbReference type="NCBI Taxonomy" id="104259"/>
    <lineage>
        <taxon>Eukaryota</taxon>
        <taxon>Fungi</taxon>
        <taxon>Dikarya</taxon>
        <taxon>Ascomycota</taxon>
        <taxon>Pezizomycotina</taxon>
        <taxon>Eurotiomycetes</taxon>
        <taxon>Eurotiomycetidae</taxon>
        <taxon>Eurotiales</taxon>
        <taxon>Aspergillaceae</taxon>
        <taxon>Penicillium</taxon>
    </lineage>
</organism>
<evidence type="ECO:0000313" key="2">
    <source>
        <dbReference type="EMBL" id="OOQ88662.1"/>
    </source>
</evidence>
<comment type="caution">
    <text evidence="2">The sequence shown here is derived from an EMBL/GenBank/DDBJ whole genome shotgun (WGS) entry which is preliminary data.</text>
</comment>
<dbReference type="Proteomes" id="UP000190744">
    <property type="component" value="Unassembled WGS sequence"/>
</dbReference>
<proteinExistence type="predicted"/>
<name>A0A1S9RT22_PENBI</name>
<gene>
    <name evidence="2" type="ORF">PEBR_13068</name>
</gene>
<feature type="chain" id="PRO_5013001270" evidence="1">
    <location>
        <begin position="18"/>
        <end position="126"/>
    </location>
</feature>
<dbReference type="EMBL" id="LJBN01000118">
    <property type="protein sequence ID" value="OOQ88662.1"/>
    <property type="molecule type" value="Genomic_DNA"/>
</dbReference>
<feature type="signal peptide" evidence="1">
    <location>
        <begin position="1"/>
        <end position="17"/>
    </location>
</feature>
<accession>A0A1S9RT22</accession>